<proteinExistence type="predicted"/>
<dbReference type="Gene3D" id="1.10.10.10">
    <property type="entry name" value="Winged helix-like DNA-binding domain superfamily/Winged helix DNA-binding domain"/>
    <property type="match status" value="1"/>
</dbReference>
<dbReference type="GO" id="GO:0003700">
    <property type="term" value="F:DNA-binding transcription factor activity"/>
    <property type="evidence" value="ECO:0007669"/>
    <property type="project" value="InterPro"/>
</dbReference>
<keyword evidence="3" id="KW-0804">Transcription</keyword>
<evidence type="ECO:0000259" key="4">
    <source>
        <dbReference type="PROSITE" id="PS50949"/>
    </source>
</evidence>
<keyword evidence="1" id="KW-0805">Transcription regulation</keyword>
<reference evidence="6" key="1">
    <citation type="journal article" date="2014" name="Genome Announc.">
        <title>Genome Sequence of Arthrobacter siccitolerans 4J27, a Xeroprotectant-Producing Desiccation-Tolerant Microorganism.</title>
        <authorList>
            <person name="Manzanera M."/>
            <person name="Santa-Cruz-Calvo L."/>
            <person name="Vilchez J.I."/>
            <person name="Garcia-Fontana C."/>
            <person name="Silva-Castro G.A."/>
            <person name="Calvo C."/>
            <person name="Gonzalez-Lopez J."/>
        </authorList>
    </citation>
    <scope>NUCLEOTIDE SEQUENCE [LARGE SCALE GENOMIC DNA]</scope>
    <source>
        <strain evidence="6">4J27</strain>
    </source>
</reference>
<dbReference type="Gene3D" id="1.20.120.530">
    <property type="entry name" value="GntR ligand-binding domain-like"/>
    <property type="match status" value="1"/>
</dbReference>
<dbReference type="Proteomes" id="UP000035722">
    <property type="component" value="Unassembled WGS sequence"/>
</dbReference>
<dbReference type="CDD" id="cd07377">
    <property type="entry name" value="WHTH_GntR"/>
    <property type="match status" value="1"/>
</dbReference>
<evidence type="ECO:0000313" key="6">
    <source>
        <dbReference type="Proteomes" id="UP000035722"/>
    </source>
</evidence>
<dbReference type="InterPro" id="IPR000524">
    <property type="entry name" value="Tscrpt_reg_HTH_GntR"/>
</dbReference>
<feature type="domain" description="HTH gntR-type" evidence="4">
    <location>
        <begin position="8"/>
        <end position="75"/>
    </location>
</feature>
<dbReference type="SUPFAM" id="SSF46785">
    <property type="entry name" value="Winged helix' DNA-binding domain"/>
    <property type="match status" value="1"/>
</dbReference>
<sequence length="221" mass="24210">MTDLPARNTGAHFVYAELKRQILSLELKPGERIFEPAMASALRVSRTPLREAIRRLISENLLEQQPTGGVLVPSLDEAVISELYEVRAAMESLMARNACIKATPSDIEALRGILARNAAVVEFADDAMRQGMALHSRLAEIAGNSWARRFHDQVSNHMERYRHFTNSTQGRRDEALTQHRALVDAVAAGDPDNAAKIAFEHVMGARDAAVRAISGSGLGIS</sequence>
<dbReference type="EMBL" id="CAQI01000059">
    <property type="protein sequence ID" value="CCQ48233.1"/>
    <property type="molecule type" value="Genomic_DNA"/>
</dbReference>
<comment type="caution">
    <text evidence="5">The sequence shown here is derived from an EMBL/GenBank/DDBJ whole genome shotgun (WGS) entry which is preliminary data.</text>
</comment>
<evidence type="ECO:0000313" key="5">
    <source>
        <dbReference type="EMBL" id="CCQ48233.1"/>
    </source>
</evidence>
<accession>A0A024H8A1</accession>
<evidence type="ECO:0000256" key="3">
    <source>
        <dbReference type="ARBA" id="ARBA00023163"/>
    </source>
</evidence>
<dbReference type="InterPro" id="IPR036388">
    <property type="entry name" value="WH-like_DNA-bd_sf"/>
</dbReference>
<dbReference type="OrthoDB" id="8680240at2"/>
<dbReference type="SMART" id="SM00895">
    <property type="entry name" value="FCD"/>
    <property type="match status" value="1"/>
</dbReference>
<dbReference type="RefSeq" id="WP_050057043.1">
    <property type="nucleotide sequence ID" value="NZ_CAQI01000059.1"/>
</dbReference>
<protein>
    <submittedName>
        <fullName evidence="5">Bacterial regulatory s, gntR family protein</fullName>
    </submittedName>
</protein>
<dbReference type="InterPro" id="IPR008920">
    <property type="entry name" value="TF_FadR/GntR_C"/>
</dbReference>
<dbReference type="PANTHER" id="PTHR43537:SF24">
    <property type="entry name" value="GLUCONATE OPERON TRANSCRIPTIONAL REPRESSOR"/>
    <property type="match status" value="1"/>
</dbReference>
<evidence type="ECO:0000256" key="1">
    <source>
        <dbReference type="ARBA" id="ARBA00023015"/>
    </source>
</evidence>
<organism evidence="5 6">
    <name type="scientific">Pseudarthrobacter siccitolerans</name>
    <dbReference type="NCBI Taxonomy" id="861266"/>
    <lineage>
        <taxon>Bacteria</taxon>
        <taxon>Bacillati</taxon>
        <taxon>Actinomycetota</taxon>
        <taxon>Actinomycetes</taxon>
        <taxon>Micrococcales</taxon>
        <taxon>Micrococcaceae</taxon>
        <taxon>Pseudarthrobacter</taxon>
    </lineage>
</organism>
<gene>
    <name evidence="5" type="ORF">ARTSIC4J27_4235</name>
</gene>
<dbReference type="STRING" id="861266.ARTSIC4J27_4235"/>
<dbReference type="PANTHER" id="PTHR43537">
    <property type="entry name" value="TRANSCRIPTIONAL REGULATOR, GNTR FAMILY"/>
    <property type="match status" value="1"/>
</dbReference>
<dbReference type="SUPFAM" id="SSF48008">
    <property type="entry name" value="GntR ligand-binding domain-like"/>
    <property type="match status" value="1"/>
</dbReference>
<dbReference type="AlphaFoldDB" id="A0A024H8A1"/>
<evidence type="ECO:0000256" key="2">
    <source>
        <dbReference type="ARBA" id="ARBA00023125"/>
    </source>
</evidence>
<keyword evidence="2" id="KW-0238">DNA-binding</keyword>
<dbReference type="InterPro" id="IPR011711">
    <property type="entry name" value="GntR_C"/>
</dbReference>
<dbReference type="InterPro" id="IPR036390">
    <property type="entry name" value="WH_DNA-bd_sf"/>
</dbReference>
<name>A0A024H8A1_9MICC</name>
<dbReference type="PROSITE" id="PS50949">
    <property type="entry name" value="HTH_GNTR"/>
    <property type="match status" value="1"/>
</dbReference>
<keyword evidence="6" id="KW-1185">Reference proteome</keyword>
<dbReference type="Pfam" id="PF07729">
    <property type="entry name" value="FCD"/>
    <property type="match status" value="1"/>
</dbReference>
<dbReference type="Pfam" id="PF00392">
    <property type="entry name" value="GntR"/>
    <property type="match status" value="1"/>
</dbReference>
<dbReference type="SMART" id="SM00345">
    <property type="entry name" value="HTH_GNTR"/>
    <property type="match status" value="1"/>
</dbReference>
<dbReference type="GO" id="GO:0003677">
    <property type="term" value="F:DNA binding"/>
    <property type="evidence" value="ECO:0007669"/>
    <property type="project" value="UniProtKB-KW"/>
</dbReference>